<reference evidence="2" key="1">
    <citation type="submission" date="2022-03" db="EMBL/GenBank/DDBJ databases">
        <authorList>
            <person name="Martin H S."/>
        </authorList>
    </citation>
    <scope>NUCLEOTIDE SEQUENCE</scope>
</reference>
<accession>A0ABN8ITR7</accession>
<sequence length="149" mass="17259">MKKTLERSVREYCRWMIQHPEHRRAPYLNSLGMFDPAVLNARLTMELQQGPSELQTREQSEHWTVSSHKTSEYRKLIRSKSTIRSKSKDLRAASKSTARSFPKFAPRRSQTEKSKDRGSDTSDNTPPESDDDLKVYPSEMGKCVNKDLL</sequence>
<dbReference type="Proteomes" id="UP000837857">
    <property type="component" value="Chromosome 3"/>
</dbReference>
<proteinExistence type="predicted"/>
<evidence type="ECO:0000313" key="3">
    <source>
        <dbReference type="Proteomes" id="UP000837857"/>
    </source>
</evidence>
<evidence type="ECO:0000313" key="2">
    <source>
        <dbReference type="EMBL" id="CAH2063363.1"/>
    </source>
</evidence>
<dbReference type="EMBL" id="OW152815">
    <property type="protein sequence ID" value="CAH2063363.1"/>
    <property type="molecule type" value="Genomic_DNA"/>
</dbReference>
<feature type="non-terminal residue" evidence="2">
    <location>
        <position position="149"/>
    </location>
</feature>
<name>A0ABN8ITR7_9NEOP</name>
<organism evidence="2 3">
    <name type="scientific">Iphiclides podalirius</name>
    <name type="common">scarce swallowtail</name>
    <dbReference type="NCBI Taxonomy" id="110791"/>
    <lineage>
        <taxon>Eukaryota</taxon>
        <taxon>Metazoa</taxon>
        <taxon>Ecdysozoa</taxon>
        <taxon>Arthropoda</taxon>
        <taxon>Hexapoda</taxon>
        <taxon>Insecta</taxon>
        <taxon>Pterygota</taxon>
        <taxon>Neoptera</taxon>
        <taxon>Endopterygota</taxon>
        <taxon>Lepidoptera</taxon>
        <taxon>Glossata</taxon>
        <taxon>Ditrysia</taxon>
        <taxon>Papilionoidea</taxon>
        <taxon>Papilionidae</taxon>
        <taxon>Papilioninae</taxon>
        <taxon>Iphiclides</taxon>
    </lineage>
</organism>
<feature type="compositionally biased region" description="Basic residues" evidence="1">
    <location>
        <begin position="76"/>
        <end position="85"/>
    </location>
</feature>
<keyword evidence="3" id="KW-1185">Reference proteome</keyword>
<feature type="region of interest" description="Disordered" evidence="1">
    <location>
        <begin position="49"/>
        <end position="149"/>
    </location>
</feature>
<gene>
    <name evidence="2" type="ORF">IPOD504_LOCUS12487</name>
</gene>
<evidence type="ECO:0000256" key="1">
    <source>
        <dbReference type="SAM" id="MobiDB-lite"/>
    </source>
</evidence>
<protein>
    <submittedName>
        <fullName evidence="2">Uncharacterized protein</fullName>
    </submittedName>
</protein>
<feature type="compositionally biased region" description="Basic and acidic residues" evidence="1">
    <location>
        <begin position="109"/>
        <end position="120"/>
    </location>
</feature>